<feature type="signal peptide" evidence="6">
    <location>
        <begin position="1"/>
        <end position="19"/>
    </location>
</feature>
<dbReference type="GO" id="GO:0016020">
    <property type="term" value="C:membrane"/>
    <property type="evidence" value="ECO:0007669"/>
    <property type="project" value="UniProtKB-SubCell"/>
</dbReference>
<dbReference type="Gene3D" id="1.20.1250.20">
    <property type="entry name" value="MFS general substrate transporter like domains"/>
    <property type="match status" value="1"/>
</dbReference>
<dbReference type="GO" id="GO:0022857">
    <property type="term" value="F:transmembrane transporter activity"/>
    <property type="evidence" value="ECO:0007669"/>
    <property type="project" value="InterPro"/>
</dbReference>
<feature type="transmembrane region" description="Helical" evidence="5">
    <location>
        <begin position="354"/>
        <end position="376"/>
    </location>
</feature>
<feature type="transmembrane region" description="Helical" evidence="5">
    <location>
        <begin position="383"/>
        <end position="402"/>
    </location>
</feature>
<gene>
    <name evidence="7" type="primary">OCT7</name>
    <name evidence="7" type="ORF">Anas_09431</name>
</gene>
<organism evidence="7 8">
    <name type="scientific">Armadillidium nasatum</name>
    <dbReference type="NCBI Taxonomy" id="96803"/>
    <lineage>
        <taxon>Eukaryota</taxon>
        <taxon>Metazoa</taxon>
        <taxon>Ecdysozoa</taxon>
        <taxon>Arthropoda</taxon>
        <taxon>Crustacea</taxon>
        <taxon>Multicrustacea</taxon>
        <taxon>Malacostraca</taxon>
        <taxon>Eumalacostraca</taxon>
        <taxon>Peracarida</taxon>
        <taxon>Isopoda</taxon>
        <taxon>Oniscidea</taxon>
        <taxon>Crinocheta</taxon>
        <taxon>Armadillidiidae</taxon>
        <taxon>Armadillidium</taxon>
    </lineage>
</organism>
<evidence type="ECO:0000256" key="6">
    <source>
        <dbReference type="SAM" id="SignalP"/>
    </source>
</evidence>
<feature type="transmembrane region" description="Helical" evidence="5">
    <location>
        <begin position="458"/>
        <end position="479"/>
    </location>
</feature>
<dbReference type="PANTHER" id="PTHR24064">
    <property type="entry name" value="SOLUTE CARRIER FAMILY 22 MEMBER"/>
    <property type="match status" value="1"/>
</dbReference>
<sequence length="499" mass="56523">MLFIISLSQLISALHNVGAVYLSAPFEYSCDLQIPTENSEVKNYIKTLTHYPPGFSSCTYKNHNYSAIESLLLETPQTDWFKIDLTEHLSNQSVSCEIFEYKMGSCMLKEAPQFISASLVYERNSNWFSFIWSNIRQVQLGRRKSMLSCVILLLITSISVAFVRSYLAFIFLRFCVALLVSGLMVINFVLLMEITRPEVRSFTGMMNGIPFGLGITLVSCFAYFLRDWRSLQLALGIFGGILLIFFWVLPESPRWLASKGRPQEALEILKTIAKWNKKVLPSDVEMILLLTEPTESSERKSLLNKCSHVCEDQIKLFRTPVIRKRTLIGFFSWFVAAMVYYGLIFSGANLKADPFLMVFISGLIEVPSFIITAFFLHKFWKKACLAVLFIICSLMLFIIMAIPREQLLVTFILANLGKFFNTSVFQLCFLYTSEMMPTTIRNVAVGTSSMIARGEIHYSLPSTVFGVLSLAAGLLALLLPETLNKTLPQTIEEVEGKKS</sequence>
<evidence type="ECO:0000313" key="8">
    <source>
        <dbReference type="Proteomes" id="UP000326759"/>
    </source>
</evidence>
<accession>A0A5N5SHP7</accession>
<dbReference type="InterPro" id="IPR036259">
    <property type="entry name" value="MFS_trans_sf"/>
</dbReference>
<keyword evidence="2 5" id="KW-0812">Transmembrane</keyword>
<dbReference type="EMBL" id="SEYY01025134">
    <property type="protein sequence ID" value="KAB7493647.1"/>
    <property type="molecule type" value="Genomic_DNA"/>
</dbReference>
<evidence type="ECO:0000256" key="5">
    <source>
        <dbReference type="SAM" id="Phobius"/>
    </source>
</evidence>
<evidence type="ECO:0000256" key="4">
    <source>
        <dbReference type="ARBA" id="ARBA00023136"/>
    </source>
</evidence>
<dbReference type="InterPro" id="IPR005828">
    <property type="entry name" value="MFS_sugar_transport-like"/>
</dbReference>
<dbReference type="Pfam" id="PF00083">
    <property type="entry name" value="Sugar_tr"/>
    <property type="match status" value="1"/>
</dbReference>
<feature type="transmembrane region" description="Helical" evidence="5">
    <location>
        <begin position="145"/>
        <end position="163"/>
    </location>
</feature>
<keyword evidence="8" id="KW-1185">Reference proteome</keyword>
<evidence type="ECO:0000256" key="2">
    <source>
        <dbReference type="ARBA" id="ARBA00022692"/>
    </source>
</evidence>
<comment type="caution">
    <text evidence="7">The sequence shown here is derived from an EMBL/GenBank/DDBJ whole genome shotgun (WGS) entry which is preliminary data.</text>
</comment>
<evidence type="ECO:0000256" key="1">
    <source>
        <dbReference type="ARBA" id="ARBA00004141"/>
    </source>
</evidence>
<keyword evidence="4 5" id="KW-0472">Membrane</keyword>
<dbReference type="Proteomes" id="UP000326759">
    <property type="component" value="Unassembled WGS sequence"/>
</dbReference>
<evidence type="ECO:0000313" key="7">
    <source>
        <dbReference type="EMBL" id="KAB7493647.1"/>
    </source>
</evidence>
<name>A0A5N5SHP7_9CRUS</name>
<protein>
    <submittedName>
        <fullName evidence="7">Organic cation/carnitine transporter 7</fullName>
    </submittedName>
</protein>
<feature type="transmembrane region" description="Helical" evidence="5">
    <location>
        <begin position="169"/>
        <end position="192"/>
    </location>
</feature>
<dbReference type="SUPFAM" id="SSF103473">
    <property type="entry name" value="MFS general substrate transporter"/>
    <property type="match status" value="1"/>
</dbReference>
<feature type="chain" id="PRO_5024282215" evidence="6">
    <location>
        <begin position="20"/>
        <end position="499"/>
    </location>
</feature>
<evidence type="ECO:0000256" key="3">
    <source>
        <dbReference type="ARBA" id="ARBA00022989"/>
    </source>
</evidence>
<feature type="transmembrane region" description="Helical" evidence="5">
    <location>
        <begin position="327"/>
        <end position="348"/>
    </location>
</feature>
<comment type="subcellular location">
    <subcellularLocation>
        <location evidence="1">Membrane</location>
        <topology evidence="1">Multi-pass membrane protein</topology>
    </subcellularLocation>
</comment>
<proteinExistence type="predicted"/>
<feature type="transmembrane region" description="Helical" evidence="5">
    <location>
        <begin position="231"/>
        <end position="249"/>
    </location>
</feature>
<keyword evidence="3 5" id="KW-1133">Transmembrane helix</keyword>
<keyword evidence="6" id="KW-0732">Signal</keyword>
<reference evidence="7 8" key="1">
    <citation type="journal article" date="2019" name="PLoS Biol.">
        <title>Sex chromosomes control vertical transmission of feminizing Wolbachia symbionts in an isopod.</title>
        <authorList>
            <person name="Becking T."/>
            <person name="Chebbi M.A."/>
            <person name="Giraud I."/>
            <person name="Moumen B."/>
            <person name="Laverre T."/>
            <person name="Caubet Y."/>
            <person name="Peccoud J."/>
            <person name="Gilbert C."/>
            <person name="Cordaux R."/>
        </authorList>
    </citation>
    <scope>NUCLEOTIDE SEQUENCE [LARGE SCALE GENOMIC DNA]</scope>
    <source>
        <strain evidence="7">ANa2</strain>
        <tissue evidence="7">Whole body excluding digestive tract and cuticle</tissue>
    </source>
</reference>
<feature type="transmembrane region" description="Helical" evidence="5">
    <location>
        <begin position="204"/>
        <end position="225"/>
    </location>
</feature>
<dbReference type="OrthoDB" id="5141738at2759"/>
<dbReference type="AlphaFoldDB" id="A0A5N5SHP7"/>